<evidence type="ECO:0000256" key="2">
    <source>
        <dbReference type="ARBA" id="ARBA00023015"/>
    </source>
</evidence>
<dbReference type="InterPro" id="IPR000847">
    <property type="entry name" value="LysR_HTH_N"/>
</dbReference>
<keyword evidence="3" id="KW-0238">DNA-binding</keyword>
<dbReference type="AlphaFoldDB" id="A0A455SID7"/>
<dbReference type="PANTHER" id="PTHR30346">
    <property type="entry name" value="TRANSCRIPTIONAL DUAL REGULATOR HCAR-RELATED"/>
    <property type="match status" value="1"/>
</dbReference>
<dbReference type="FunFam" id="1.10.10.10:FF:000001">
    <property type="entry name" value="LysR family transcriptional regulator"/>
    <property type="match status" value="1"/>
</dbReference>
<dbReference type="InterPro" id="IPR036388">
    <property type="entry name" value="WH-like_DNA-bd_sf"/>
</dbReference>
<dbReference type="Gene3D" id="1.10.10.10">
    <property type="entry name" value="Winged helix-like DNA-binding domain superfamily/Winged helix DNA-binding domain"/>
    <property type="match status" value="1"/>
</dbReference>
<evidence type="ECO:0000256" key="3">
    <source>
        <dbReference type="ARBA" id="ARBA00023125"/>
    </source>
</evidence>
<dbReference type="SUPFAM" id="SSF46785">
    <property type="entry name" value="Winged helix' DNA-binding domain"/>
    <property type="match status" value="1"/>
</dbReference>
<evidence type="ECO:0000313" key="6">
    <source>
        <dbReference type="EMBL" id="BBH87330.1"/>
    </source>
</evidence>
<dbReference type="PRINTS" id="PR00039">
    <property type="entry name" value="HTHLYSR"/>
</dbReference>
<dbReference type="InterPro" id="IPR005119">
    <property type="entry name" value="LysR_subst-bd"/>
</dbReference>
<dbReference type="PANTHER" id="PTHR30346:SF0">
    <property type="entry name" value="HCA OPERON TRANSCRIPTIONAL ACTIVATOR HCAR"/>
    <property type="match status" value="1"/>
</dbReference>
<evidence type="ECO:0000256" key="1">
    <source>
        <dbReference type="ARBA" id="ARBA00009437"/>
    </source>
</evidence>
<dbReference type="Pfam" id="PF03466">
    <property type="entry name" value="LysR_substrate"/>
    <property type="match status" value="1"/>
</dbReference>
<evidence type="ECO:0000259" key="5">
    <source>
        <dbReference type="PROSITE" id="PS50931"/>
    </source>
</evidence>
<name>A0A455SID7_9CHLR</name>
<feature type="domain" description="HTH lysR-type" evidence="5">
    <location>
        <begin position="1"/>
        <end position="58"/>
    </location>
</feature>
<keyword evidence="4" id="KW-0804">Transcription</keyword>
<dbReference type="PROSITE" id="PS50931">
    <property type="entry name" value="HTH_LYSR"/>
    <property type="match status" value="1"/>
</dbReference>
<dbReference type="GO" id="GO:0032993">
    <property type="term" value="C:protein-DNA complex"/>
    <property type="evidence" value="ECO:0007669"/>
    <property type="project" value="TreeGrafter"/>
</dbReference>
<reference evidence="6" key="1">
    <citation type="submission" date="2018-12" db="EMBL/GenBank/DDBJ databases">
        <title>Novel natural products biosynthetic potential of the class Ktedonobacteria.</title>
        <authorList>
            <person name="Zheng Y."/>
            <person name="Saitou A."/>
            <person name="Wang C.M."/>
            <person name="Toyoda A."/>
            <person name="Minakuchi Y."/>
            <person name="Sekiguchi Y."/>
            <person name="Ueda K."/>
            <person name="Takano H."/>
            <person name="Sakai Y."/>
            <person name="Yokota A."/>
            <person name="Yabe S."/>
        </authorList>
    </citation>
    <scope>NUCLEOTIDE SEQUENCE</scope>
    <source>
        <strain evidence="6">COM3</strain>
    </source>
</reference>
<dbReference type="CDD" id="cd08414">
    <property type="entry name" value="PBP2_LTTR_aromatics_like"/>
    <property type="match status" value="1"/>
</dbReference>
<evidence type="ECO:0000256" key="4">
    <source>
        <dbReference type="ARBA" id="ARBA00023163"/>
    </source>
</evidence>
<dbReference type="InterPro" id="IPR036390">
    <property type="entry name" value="WH_DNA-bd_sf"/>
</dbReference>
<protein>
    <submittedName>
        <fullName evidence="6">Putative transcriptional regulator, LysR family protein</fullName>
    </submittedName>
</protein>
<accession>A0A455SID7</accession>
<keyword evidence="2" id="KW-0805">Transcription regulation</keyword>
<dbReference type="GO" id="GO:0003700">
    <property type="term" value="F:DNA-binding transcription factor activity"/>
    <property type="evidence" value="ECO:0007669"/>
    <property type="project" value="InterPro"/>
</dbReference>
<sequence>MELRVLHYFVVLAEELHFGRAASRLLVAQPSLSYAIKELEQDLGVTLFNRNRRGVALTRAGQAVLVEAKRTLAQAERVSIIARQFQAQQMHLLRIGFEATGAGTVGTAAQKRFVELHPEVRIVPKRFDWGAEAEALRSGLVDMAYVWLPSDMQGLQMEIIATEARFVAMAYTHPLASRTQLQIMDLAEEPLLWTKKAPKAWVDWWAVNPRPDNREPVWGPVNDNVEEMLEQVATNTAICIVPASMASYYGRPDLVWRPLIDVEPLHIAIAWRENETNELVQDFVSLCVEEGKR</sequence>
<dbReference type="SUPFAM" id="SSF53850">
    <property type="entry name" value="Periplasmic binding protein-like II"/>
    <property type="match status" value="1"/>
</dbReference>
<dbReference type="Pfam" id="PF00126">
    <property type="entry name" value="HTH_1"/>
    <property type="match status" value="1"/>
</dbReference>
<comment type="similarity">
    <text evidence="1">Belongs to the LysR transcriptional regulatory family.</text>
</comment>
<dbReference type="EMBL" id="AP019376">
    <property type="protein sequence ID" value="BBH87330.1"/>
    <property type="molecule type" value="Genomic_DNA"/>
</dbReference>
<dbReference type="GO" id="GO:0003677">
    <property type="term" value="F:DNA binding"/>
    <property type="evidence" value="ECO:0007669"/>
    <property type="project" value="UniProtKB-KW"/>
</dbReference>
<proteinExistence type="inferred from homology"/>
<dbReference type="Gene3D" id="3.40.190.10">
    <property type="entry name" value="Periplasmic binding protein-like II"/>
    <property type="match status" value="2"/>
</dbReference>
<organism evidence="6">
    <name type="scientific">Thermosporothrix sp. COM3</name>
    <dbReference type="NCBI Taxonomy" id="2490863"/>
    <lineage>
        <taxon>Bacteria</taxon>
        <taxon>Bacillati</taxon>
        <taxon>Chloroflexota</taxon>
        <taxon>Ktedonobacteria</taxon>
        <taxon>Ktedonobacterales</taxon>
        <taxon>Thermosporotrichaceae</taxon>
        <taxon>Thermosporothrix</taxon>
    </lineage>
</organism>
<gene>
    <name evidence="6" type="ORF">KTC_20810</name>
</gene>